<evidence type="ECO:0000313" key="3">
    <source>
        <dbReference type="Proteomes" id="UP001500393"/>
    </source>
</evidence>
<accession>A0ABN2D1V1</accession>
<dbReference type="Pfam" id="PF00583">
    <property type="entry name" value="Acetyltransf_1"/>
    <property type="match status" value="1"/>
</dbReference>
<evidence type="ECO:0000259" key="1">
    <source>
        <dbReference type="PROSITE" id="PS51186"/>
    </source>
</evidence>
<dbReference type="InterPro" id="IPR016181">
    <property type="entry name" value="Acyl_CoA_acyltransferase"/>
</dbReference>
<keyword evidence="3" id="KW-1185">Reference proteome</keyword>
<dbReference type="EMBL" id="BAAAOS010000017">
    <property type="protein sequence ID" value="GAA1566710.1"/>
    <property type="molecule type" value="Genomic_DNA"/>
</dbReference>
<dbReference type="SUPFAM" id="SSF55729">
    <property type="entry name" value="Acyl-CoA N-acyltransferases (Nat)"/>
    <property type="match status" value="1"/>
</dbReference>
<name>A0ABN2D1V1_9ACTN</name>
<dbReference type="RefSeq" id="WP_344212209.1">
    <property type="nucleotide sequence ID" value="NZ_BAAAOS010000017.1"/>
</dbReference>
<organism evidence="2 3">
    <name type="scientific">Kribbella sancticallisti</name>
    <dbReference type="NCBI Taxonomy" id="460087"/>
    <lineage>
        <taxon>Bacteria</taxon>
        <taxon>Bacillati</taxon>
        <taxon>Actinomycetota</taxon>
        <taxon>Actinomycetes</taxon>
        <taxon>Propionibacteriales</taxon>
        <taxon>Kribbellaceae</taxon>
        <taxon>Kribbella</taxon>
    </lineage>
</organism>
<reference evidence="2 3" key="1">
    <citation type="journal article" date="2019" name="Int. J. Syst. Evol. Microbiol.">
        <title>The Global Catalogue of Microorganisms (GCM) 10K type strain sequencing project: providing services to taxonomists for standard genome sequencing and annotation.</title>
        <authorList>
            <consortium name="The Broad Institute Genomics Platform"/>
            <consortium name="The Broad Institute Genome Sequencing Center for Infectious Disease"/>
            <person name="Wu L."/>
            <person name="Ma J."/>
        </authorList>
    </citation>
    <scope>NUCLEOTIDE SEQUENCE [LARGE SCALE GENOMIC DNA]</scope>
    <source>
        <strain evidence="2 3">JCM 14969</strain>
    </source>
</reference>
<gene>
    <name evidence="2" type="ORF">GCM10009789_20270</name>
</gene>
<dbReference type="PROSITE" id="PS51186">
    <property type="entry name" value="GNAT"/>
    <property type="match status" value="1"/>
</dbReference>
<dbReference type="Gene3D" id="3.40.630.30">
    <property type="match status" value="1"/>
</dbReference>
<protein>
    <recommendedName>
        <fullName evidence="1">N-acetyltransferase domain-containing protein</fullName>
    </recommendedName>
</protein>
<dbReference type="Proteomes" id="UP001500393">
    <property type="component" value="Unassembled WGS sequence"/>
</dbReference>
<feature type="domain" description="N-acetyltransferase" evidence="1">
    <location>
        <begin position="33"/>
        <end position="189"/>
    </location>
</feature>
<comment type="caution">
    <text evidence="2">The sequence shown here is derived from an EMBL/GenBank/DDBJ whole genome shotgun (WGS) entry which is preliminary data.</text>
</comment>
<evidence type="ECO:0000313" key="2">
    <source>
        <dbReference type="EMBL" id="GAA1566710.1"/>
    </source>
</evidence>
<proteinExistence type="predicted"/>
<sequence length="201" mass="23347">MKMVALSAPERYADQEKRWFPPLTFLETEQQRRLVHQLRDQAEQWVASKGLDQYEHGPHSKSEYAHADIDRLFDAGQFVGRCVDNRIVAVVAITEPDPDFWTPAEMAEPQGYLTRFLVAEHGKFHGQALLSAVETAEIRRGSKWLRLDVWRTNTKLHDYYLRQGFERVRTAVVPGRMSGELFQMDLHRPGRVEVYPDSPRV</sequence>
<dbReference type="InterPro" id="IPR000182">
    <property type="entry name" value="GNAT_dom"/>
</dbReference>